<keyword evidence="1" id="KW-1133">Transmembrane helix</keyword>
<gene>
    <name evidence="2" type="ORF">J0M35_11120</name>
</gene>
<dbReference type="PANTHER" id="PTHR35792:SF1">
    <property type="entry name" value="SLL0268 PROTEIN"/>
    <property type="match status" value="1"/>
</dbReference>
<dbReference type="Gene3D" id="1.20.120.20">
    <property type="entry name" value="Apolipoprotein"/>
    <property type="match status" value="1"/>
</dbReference>
<evidence type="ECO:0000256" key="1">
    <source>
        <dbReference type="SAM" id="Phobius"/>
    </source>
</evidence>
<keyword evidence="1" id="KW-0812">Transmembrane</keyword>
<protein>
    <submittedName>
        <fullName evidence="2">YtxH domain-containing protein</fullName>
    </submittedName>
</protein>
<comment type="caution">
    <text evidence="2">The sequence shown here is derived from an EMBL/GenBank/DDBJ whole genome shotgun (WGS) entry which is preliminary data.</text>
</comment>
<dbReference type="Proteomes" id="UP000664277">
    <property type="component" value="Unassembled WGS sequence"/>
</dbReference>
<name>A0A8J7TLR5_9BACT</name>
<dbReference type="EMBL" id="JAFLCK010000014">
    <property type="protein sequence ID" value="MBN8660909.1"/>
    <property type="molecule type" value="Genomic_DNA"/>
</dbReference>
<dbReference type="InterPro" id="IPR024623">
    <property type="entry name" value="YtxH"/>
</dbReference>
<dbReference type="Pfam" id="PF12732">
    <property type="entry name" value="YtxH"/>
    <property type="match status" value="1"/>
</dbReference>
<accession>A0A8J7TLR5</accession>
<keyword evidence="1" id="KW-0472">Membrane</keyword>
<organism evidence="2 3">
    <name type="scientific">Candidatus Obscuribacter phosphatis</name>
    <dbReference type="NCBI Taxonomy" id="1906157"/>
    <lineage>
        <taxon>Bacteria</taxon>
        <taxon>Bacillati</taxon>
        <taxon>Candidatus Melainabacteria</taxon>
        <taxon>Candidatus Obscuribacterales</taxon>
        <taxon>Candidatus Obscuribacteraceae</taxon>
        <taxon>Candidatus Obscuribacter</taxon>
    </lineage>
</organism>
<evidence type="ECO:0000313" key="2">
    <source>
        <dbReference type="EMBL" id="MBN8660909.1"/>
    </source>
</evidence>
<evidence type="ECO:0000313" key="3">
    <source>
        <dbReference type="Proteomes" id="UP000664277"/>
    </source>
</evidence>
<dbReference type="PANTHER" id="PTHR35792">
    <property type="entry name" value="GENERAL STRESS PROTEIN"/>
    <property type="match status" value="1"/>
</dbReference>
<proteinExistence type="predicted"/>
<sequence>MSRFWEGLVVGGAVGYIIGLLSAPKSGAELRRQIADGSEDLYKQASDSLCEIKEKTGTTITDLQSRSNEVLKKASDSVAGTKDQIAQKLQELAGQSKVMVDDVESATSGG</sequence>
<reference evidence="2" key="1">
    <citation type="submission" date="2021-02" db="EMBL/GenBank/DDBJ databases">
        <title>Genome-Resolved Metagenomics of a Microbial Community Performing Photosynthetic Biological Nutrient Removal.</title>
        <authorList>
            <person name="Mcdaniel E.A."/>
        </authorList>
    </citation>
    <scope>NUCLEOTIDE SEQUENCE</scope>
    <source>
        <strain evidence="2">UWPOB_OBS1</strain>
    </source>
</reference>
<feature type="transmembrane region" description="Helical" evidence="1">
    <location>
        <begin position="6"/>
        <end position="23"/>
    </location>
</feature>
<dbReference type="InterPro" id="IPR052928">
    <property type="entry name" value="Desiccation-related_membrane"/>
</dbReference>
<dbReference type="AlphaFoldDB" id="A0A8J7TLR5"/>